<dbReference type="AlphaFoldDB" id="A0A1C3PVI0"/>
<keyword evidence="1" id="KW-0472">Membrane</keyword>
<dbReference type="Proteomes" id="UP000217648">
    <property type="component" value="Unassembled WGS sequence"/>
</dbReference>
<evidence type="ECO:0000313" key="5">
    <source>
        <dbReference type="Proteomes" id="UP000217648"/>
    </source>
</evidence>
<dbReference type="KEGG" id="kqu:AVR78_17520"/>
<dbReference type="RefSeq" id="WP_004205908.1">
    <property type="nucleotide sequence ID" value="NZ_AOGO01000025.1"/>
</dbReference>
<sequence length="83" mass="9585">MCNALNGIAIVLCFRGISIVTGYRQAVWQVIITLAIIISTWYSANYFAALEARRDRRRFLLLAWVVMTILLNFIHLSGAEYRY</sequence>
<feature type="transmembrane region" description="Helical" evidence="1">
    <location>
        <begin position="26"/>
        <end position="47"/>
    </location>
</feature>
<dbReference type="EMBL" id="NXHG01000029">
    <property type="protein sequence ID" value="PCM58648.1"/>
    <property type="molecule type" value="Genomic_DNA"/>
</dbReference>
<comment type="caution">
    <text evidence="3">The sequence shown here is derived from an EMBL/GenBank/DDBJ whole genome shotgun (WGS) entry which is preliminary data.</text>
</comment>
<dbReference type="EMBL" id="UFBM01000030">
    <property type="protein sequence ID" value="SSF99524.1"/>
    <property type="molecule type" value="Genomic_DNA"/>
</dbReference>
<reference evidence="2" key="3">
    <citation type="submission" date="2020-08" db="EMBL/GenBank/DDBJ databases">
        <title>Genomic evolution and epidemiology of Klebsiella pneumoniae from a major hospital in Beijing, China, over a fifteen-year period: dissemination of known and novel high-risk clones.</title>
        <authorList>
            <person name="Palmieri M."/>
        </authorList>
    </citation>
    <scope>NUCLEOTIDE SEQUENCE</scope>
    <source>
        <strain evidence="2">K7050</strain>
    </source>
</reference>
<organism evidence="3 5">
    <name type="scientific">Klebsiella quasipneumoniae</name>
    <dbReference type="NCBI Taxonomy" id="1463165"/>
    <lineage>
        <taxon>Bacteria</taxon>
        <taxon>Pseudomonadati</taxon>
        <taxon>Pseudomonadota</taxon>
        <taxon>Gammaproteobacteria</taxon>
        <taxon>Enterobacterales</taxon>
        <taxon>Enterobacteriaceae</taxon>
        <taxon>Klebsiella/Raoultella group</taxon>
        <taxon>Klebsiella</taxon>
        <taxon>Klebsiella pneumoniae complex</taxon>
    </lineage>
</organism>
<dbReference type="EMBL" id="JACNQW010000009">
    <property type="protein sequence ID" value="MBC5046826.1"/>
    <property type="molecule type" value="Genomic_DNA"/>
</dbReference>
<reference evidence="4 6" key="2">
    <citation type="submission" date="2018-07" db="EMBL/GenBank/DDBJ databases">
        <authorList>
            <consortium name="Pathogen Informatics"/>
        </authorList>
    </citation>
    <scope>NUCLEOTIDE SEQUENCE [LARGE SCALE GENOMIC DNA]</scope>
    <source>
        <strain evidence="4 6">4300STDY6636950</strain>
    </source>
</reference>
<accession>A0A232GG86</accession>
<dbReference type="Proteomes" id="UP000646540">
    <property type="component" value="Unassembled WGS sequence"/>
</dbReference>
<evidence type="ECO:0000256" key="1">
    <source>
        <dbReference type="SAM" id="Phobius"/>
    </source>
</evidence>
<accession>A0A1C3PVI0</accession>
<dbReference type="Proteomes" id="UP000252079">
    <property type="component" value="Unassembled WGS sequence"/>
</dbReference>
<gene>
    <name evidence="3" type="ORF">CP911_26335</name>
    <name evidence="2" type="ORF">H8L09_15810</name>
    <name evidence="4" type="ORF">SAMEA23995918_03862</name>
</gene>
<keyword evidence="1" id="KW-0812">Transmembrane</keyword>
<evidence type="ECO:0000313" key="4">
    <source>
        <dbReference type="EMBL" id="SSF99524.1"/>
    </source>
</evidence>
<proteinExistence type="predicted"/>
<keyword evidence="1" id="KW-1133">Transmembrane helix</keyword>
<reference evidence="3 5" key="1">
    <citation type="submission" date="2017-09" db="EMBL/GenBank/DDBJ databases">
        <title>Mdr eskape-Ghana.</title>
        <authorList>
            <person name="Agyepong N."/>
            <person name="Janice J."/>
            <person name="Samuelsen O."/>
            <person name="Owusu-Ofori A."/>
            <person name="Sundsfjord A."/>
            <person name="Essack S."/>
            <person name="Pedersen T."/>
        </authorList>
    </citation>
    <scope>NUCLEOTIDE SEQUENCE [LARGE SCALE GENOMIC DNA]</scope>
    <source>
        <strain evidence="3 5">46</strain>
    </source>
</reference>
<evidence type="ECO:0000313" key="6">
    <source>
        <dbReference type="Proteomes" id="UP000252079"/>
    </source>
</evidence>
<evidence type="ECO:0000313" key="2">
    <source>
        <dbReference type="EMBL" id="MBC5046826.1"/>
    </source>
</evidence>
<evidence type="ECO:0000313" key="3">
    <source>
        <dbReference type="EMBL" id="PCM58648.1"/>
    </source>
</evidence>
<protein>
    <submittedName>
        <fullName evidence="3">Uncharacterized protein</fullName>
    </submittedName>
</protein>
<feature type="transmembrane region" description="Helical" evidence="1">
    <location>
        <begin position="59"/>
        <end position="78"/>
    </location>
</feature>
<name>A0A1C3PVI0_9ENTR</name>